<evidence type="ECO:0000259" key="4">
    <source>
        <dbReference type="PROSITE" id="PS50949"/>
    </source>
</evidence>
<evidence type="ECO:0000313" key="5">
    <source>
        <dbReference type="EMBL" id="MBL7631710.1"/>
    </source>
</evidence>
<comment type="caution">
    <text evidence="5">The sequence shown here is derived from an EMBL/GenBank/DDBJ whole genome shotgun (WGS) entry which is preliminary data.</text>
</comment>
<dbReference type="InterPro" id="IPR050679">
    <property type="entry name" value="Bact_HTH_transcr_reg"/>
</dbReference>
<dbReference type="PANTHER" id="PTHR44846">
    <property type="entry name" value="MANNOSYL-D-GLYCERATE TRANSPORT/METABOLISM SYSTEM REPRESSOR MNGR-RELATED"/>
    <property type="match status" value="1"/>
</dbReference>
<gene>
    <name evidence="5" type="ORF">I7412_32035</name>
</gene>
<keyword evidence="6" id="KW-1185">Reference proteome</keyword>
<dbReference type="InterPro" id="IPR000524">
    <property type="entry name" value="Tscrpt_reg_HTH_GntR"/>
</dbReference>
<dbReference type="SMART" id="SM00866">
    <property type="entry name" value="UTRA"/>
    <property type="match status" value="1"/>
</dbReference>
<dbReference type="SMART" id="SM00345">
    <property type="entry name" value="HTH_GNTR"/>
    <property type="match status" value="1"/>
</dbReference>
<dbReference type="Pfam" id="PF00392">
    <property type="entry name" value="GntR"/>
    <property type="match status" value="1"/>
</dbReference>
<evidence type="ECO:0000313" key="6">
    <source>
        <dbReference type="Proteomes" id="UP000604475"/>
    </source>
</evidence>
<dbReference type="InterPro" id="IPR036388">
    <property type="entry name" value="WH-like_DNA-bd_sf"/>
</dbReference>
<dbReference type="Pfam" id="PF07702">
    <property type="entry name" value="UTRA"/>
    <property type="match status" value="1"/>
</dbReference>
<evidence type="ECO:0000256" key="1">
    <source>
        <dbReference type="ARBA" id="ARBA00023015"/>
    </source>
</evidence>
<keyword evidence="1" id="KW-0805">Transcription regulation</keyword>
<dbReference type="InterPro" id="IPR028978">
    <property type="entry name" value="Chorismate_lyase_/UTRA_dom_sf"/>
</dbReference>
<feature type="domain" description="HTH gntR-type" evidence="4">
    <location>
        <begin position="7"/>
        <end position="73"/>
    </location>
</feature>
<dbReference type="Gene3D" id="3.40.1410.10">
    <property type="entry name" value="Chorismate lyase-like"/>
    <property type="match status" value="1"/>
</dbReference>
<dbReference type="GO" id="GO:0045892">
    <property type="term" value="P:negative regulation of DNA-templated transcription"/>
    <property type="evidence" value="ECO:0007669"/>
    <property type="project" value="TreeGrafter"/>
</dbReference>
<dbReference type="InterPro" id="IPR011663">
    <property type="entry name" value="UTRA"/>
</dbReference>
<dbReference type="AlphaFoldDB" id="A0A937UTY0"/>
<evidence type="ECO:0000256" key="2">
    <source>
        <dbReference type="ARBA" id="ARBA00023125"/>
    </source>
</evidence>
<dbReference type="EMBL" id="JAEACQ010000282">
    <property type="protein sequence ID" value="MBL7631710.1"/>
    <property type="molecule type" value="Genomic_DNA"/>
</dbReference>
<dbReference type="GO" id="GO:0003700">
    <property type="term" value="F:DNA-binding transcription factor activity"/>
    <property type="evidence" value="ECO:0007669"/>
    <property type="project" value="InterPro"/>
</dbReference>
<dbReference type="RefSeq" id="WP_203004318.1">
    <property type="nucleotide sequence ID" value="NZ_JADWYU010000125.1"/>
</dbReference>
<protein>
    <submittedName>
        <fullName evidence="5">GntR family transcriptional regulator</fullName>
    </submittedName>
</protein>
<accession>A0A937UTY0</accession>
<name>A0A937UTY0_9ACTN</name>
<dbReference type="PRINTS" id="PR00035">
    <property type="entry name" value="HTHGNTR"/>
</dbReference>
<sequence length="256" mass="28755">MSTQRGTPLWLALSDRVAEELSQLRAGAPAPSEHELAARFDVNRLTARAALQELERRGQVRRRQGRGTVVARKLEYRVGPDWVPSWTRTVAAAGAEARTVTEDVVTRRARDDERVELGLGEHGRVVQLDRLRLCDGEKAGYQTSVLPAARMPGVRDALRADGSLYEVLAEHYGFAPGRAWIRVEHVTAPDWVARRLDLRGRPSIVLMRGRLDCQRSGVPLELTFAWLRADMFDVVVELGEWKRLPTPVPVRRVEAS</sequence>
<reference evidence="5" key="1">
    <citation type="submission" date="2020-12" db="EMBL/GenBank/DDBJ databases">
        <title>Genomic characterization of non-nitrogen-fixing Frankia strains.</title>
        <authorList>
            <person name="Carlos-Shanley C."/>
            <person name="Guerra T."/>
            <person name="Hahn D."/>
        </authorList>
    </citation>
    <scope>NUCLEOTIDE SEQUENCE</scope>
    <source>
        <strain evidence="5">CN6</strain>
    </source>
</reference>
<dbReference type="InterPro" id="IPR036390">
    <property type="entry name" value="WH_DNA-bd_sf"/>
</dbReference>
<dbReference type="Proteomes" id="UP000604475">
    <property type="component" value="Unassembled WGS sequence"/>
</dbReference>
<dbReference type="SUPFAM" id="SSF46785">
    <property type="entry name" value="Winged helix' DNA-binding domain"/>
    <property type="match status" value="1"/>
</dbReference>
<dbReference type="PANTHER" id="PTHR44846:SF1">
    <property type="entry name" value="MANNOSYL-D-GLYCERATE TRANSPORT_METABOLISM SYSTEM REPRESSOR MNGR-RELATED"/>
    <property type="match status" value="1"/>
</dbReference>
<dbReference type="GO" id="GO:0003677">
    <property type="term" value="F:DNA binding"/>
    <property type="evidence" value="ECO:0007669"/>
    <property type="project" value="UniProtKB-KW"/>
</dbReference>
<keyword evidence="3" id="KW-0804">Transcription</keyword>
<dbReference type="SUPFAM" id="SSF64288">
    <property type="entry name" value="Chorismate lyase-like"/>
    <property type="match status" value="1"/>
</dbReference>
<proteinExistence type="predicted"/>
<dbReference type="Gene3D" id="1.10.10.10">
    <property type="entry name" value="Winged helix-like DNA-binding domain superfamily/Winged helix DNA-binding domain"/>
    <property type="match status" value="1"/>
</dbReference>
<evidence type="ECO:0000256" key="3">
    <source>
        <dbReference type="ARBA" id="ARBA00023163"/>
    </source>
</evidence>
<keyword evidence="2" id="KW-0238">DNA-binding</keyword>
<dbReference type="PROSITE" id="PS50949">
    <property type="entry name" value="HTH_GNTR"/>
    <property type="match status" value="1"/>
</dbReference>
<organism evidence="5 6">
    <name type="scientific">Frankia nepalensis</name>
    <dbReference type="NCBI Taxonomy" id="1836974"/>
    <lineage>
        <taxon>Bacteria</taxon>
        <taxon>Bacillati</taxon>
        <taxon>Actinomycetota</taxon>
        <taxon>Actinomycetes</taxon>
        <taxon>Frankiales</taxon>
        <taxon>Frankiaceae</taxon>
        <taxon>Frankia</taxon>
    </lineage>
</organism>